<dbReference type="InterPro" id="IPR023298">
    <property type="entry name" value="ATPase_P-typ_TM_dom_sf"/>
</dbReference>
<protein>
    <submittedName>
        <fullName evidence="10">Uncharacterized protein</fullName>
    </submittedName>
</protein>
<keyword evidence="5" id="KW-0067">ATP-binding</keyword>
<dbReference type="AlphaFoldDB" id="A0A9D4ESP8"/>
<evidence type="ECO:0000256" key="9">
    <source>
        <dbReference type="SAM" id="Phobius"/>
    </source>
</evidence>
<keyword evidence="2" id="KW-0597">Phosphoprotein</keyword>
<dbReference type="GO" id="GO:0140358">
    <property type="term" value="F:P-type transmembrane transporter activity"/>
    <property type="evidence" value="ECO:0007669"/>
    <property type="project" value="InterPro"/>
</dbReference>
<evidence type="ECO:0000256" key="4">
    <source>
        <dbReference type="ARBA" id="ARBA00022741"/>
    </source>
</evidence>
<dbReference type="PANTHER" id="PTHR45630">
    <property type="entry name" value="CATION-TRANSPORTING ATPASE-RELATED"/>
    <property type="match status" value="1"/>
</dbReference>
<reference evidence="10" key="1">
    <citation type="journal article" date="2019" name="bioRxiv">
        <title>The Genome of the Zebra Mussel, Dreissena polymorpha: A Resource for Invasive Species Research.</title>
        <authorList>
            <person name="McCartney M.A."/>
            <person name="Auch B."/>
            <person name="Kono T."/>
            <person name="Mallez S."/>
            <person name="Zhang Y."/>
            <person name="Obille A."/>
            <person name="Becker A."/>
            <person name="Abrahante J.E."/>
            <person name="Garbe J."/>
            <person name="Badalamenti J.P."/>
            <person name="Herman A."/>
            <person name="Mangelson H."/>
            <person name="Liachko I."/>
            <person name="Sullivan S."/>
            <person name="Sone E.D."/>
            <person name="Koren S."/>
            <person name="Silverstein K.A.T."/>
            <person name="Beckman K.B."/>
            <person name="Gohl D.M."/>
        </authorList>
    </citation>
    <scope>NUCLEOTIDE SEQUENCE</scope>
    <source>
        <strain evidence="10">Duluth1</strain>
        <tissue evidence="10">Whole animal</tissue>
    </source>
</reference>
<dbReference type="InterPro" id="IPR006544">
    <property type="entry name" value="P-type_TPase_V"/>
</dbReference>
<evidence type="ECO:0000256" key="7">
    <source>
        <dbReference type="ARBA" id="ARBA00022967"/>
    </source>
</evidence>
<proteinExistence type="predicted"/>
<feature type="compositionally biased region" description="Basic and acidic residues" evidence="8">
    <location>
        <begin position="225"/>
        <end position="236"/>
    </location>
</feature>
<feature type="transmembrane region" description="Helical" evidence="9">
    <location>
        <begin position="58"/>
        <end position="77"/>
    </location>
</feature>
<keyword evidence="6" id="KW-0460">Magnesium</keyword>
<dbReference type="Proteomes" id="UP000828390">
    <property type="component" value="Unassembled WGS sequence"/>
</dbReference>
<comment type="caution">
    <text evidence="10">The sequence shown here is derived from an EMBL/GenBank/DDBJ whole genome shotgun (WGS) entry which is preliminary data.</text>
</comment>
<dbReference type="GO" id="GO:0006874">
    <property type="term" value="P:intracellular calcium ion homeostasis"/>
    <property type="evidence" value="ECO:0007669"/>
    <property type="project" value="TreeGrafter"/>
</dbReference>
<evidence type="ECO:0000313" key="10">
    <source>
        <dbReference type="EMBL" id="KAH3786204.1"/>
    </source>
</evidence>
<dbReference type="GO" id="GO:0005524">
    <property type="term" value="F:ATP binding"/>
    <property type="evidence" value="ECO:0007669"/>
    <property type="project" value="UniProtKB-KW"/>
</dbReference>
<dbReference type="GO" id="GO:0015203">
    <property type="term" value="F:polyamine transmembrane transporter activity"/>
    <property type="evidence" value="ECO:0007669"/>
    <property type="project" value="TreeGrafter"/>
</dbReference>
<evidence type="ECO:0000256" key="2">
    <source>
        <dbReference type="ARBA" id="ARBA00022553"/>
    </source>
</evidence>
<keyword evidence="3" id="KW-0479">Metal-binding</keyword>
<dbReference type="GO" id="GO:0016020">
    <property type="term" value="C:membrane"/>
    <property type="evidence" value="ECO:0007669"/>
    <property type="project" value="UniProtKB-SubCell"/>
</dbReference>
<dbReference type="GO" id="GO:0046872">
    <property type="term" value="F:metal ion binding"/>
    <property type="evidence" value="ECO:0007669"/>
    <property type="project" value="UniProtKB-KW"/>
</dbReference>
<feature type="transmembrane region" description="Helical" evidence="9">
    <location>
        <begin position="97"/>
        <end position="115"/>
    </location>
</feature>
<evidence type="ECO:0000256" key="6">
    <source>
        <dbReference type="ARBA" id="ARBA00022842"/>
    </source>
</evidence>
<evidence type="ECO:0000313" key="11">
    <source>
        <dbReference type="Proteomes" id="UP000828390"/>
    </source>
</evidence>
<accession>A0A9D4ESP8</accession>
<dbReference type="SUPFAM" id="SSF81665">
    <property type="entry name" value="Calcium ATPase, transmembrane domain M"/>
    <property type="match status" value="1"/>
</dbReference>
<keyword evidence="9" id="KW-1133">Transmembrane helix</keyword>
<dbReference type="EMBL" id="JAIWYP010000008">
    <property type="protein sequence ID" value="KAH3786204.1"/>
    <property type="molecule type" value="Genomic_DNA"/>
</dbReference>
<gene>
    <name evidence="10" type="ORF">DPMN_164307</name>
</gene>
<feature type="transmembrane region" description="Helical" evidence="9">
    <location>
        <begin position="28"/>
        <end position="46"/>
    </location>
</feature>
<evidence type="ECO:0000256" key="1">
    <source>
        <dbReference type="ARBA" id="ARBA00004141"/>
    </source>
</evidence>
<sequence length="236" mass="26984">MVNNYIRWFVPFVIDPEDEYNYISYENVAIYVSSTYQYIILAIIFSKGKPYRKSMFTNYAFLVNLIIVFGVTAWLNIYPTDAVAEFFELQMPPDVPYRFIFLGVGFINLLLCLLLETFVLDSHFMTVTVQNKLERILPGARPRYEEVESLLQANSTWPPVTSEDLASTFQRLDSAYQSRSTLNEMDNLSLSGSESGSIRLTASTGKQRTRLDNGILSGVDNPTYRGDEHSNESTRL</sequence>
<keyword evidence="11" id="KW-1185">Reference proteome</keyword>
<keyword evidence="9" id="KW-0812">Transmembrane</keyword>
<feature type="region of interest" description="Disordered" evidence="8">
    <location>
        <begin position="202"/>
        <end position="236"/>
    </location>
</feature>
<name>A0A9D4ESP8_DREPO</name>
<dbReference type="PANTHER" id="PTHR45630:SF8">
    <property type="entry name" value="CATION-TRANSPORTING ATPASE"/>
    <property type="match status" value="1"/>
</dbReference>
<evidence type="ECO:0000256" key="8">
    <source>
        <dbReference type="SAM" id="MobiDB-lite"/>
    </source>
</evidence>
<reference evidence="10" key="2">
    <citation type="submission" date="2020-11" db="EMBL/GenBank/DDBJ databases">
        <authorList>
            <person name="McCartney M.A."/>
            <person name="Auch B."/>
            <person name="Kono T."/>
            <person name="Mallez S."/>
            <person name="Becker A."/>
            <person name="Gohl D.M."/>
            <person name="Silverstein K.A.T."/>
            <person name="Koren S."/>
            <person name="Bechman K.B."/>
            <person name="Herman A."/>
            <person name="Abrahante J.E."/>
            <person name="Garbe J."/>
        </authorList>
    </citation>
    <scope>NUCLEOTIDE SEQUENCE</scope>
    <source>
        <strain evidence="10">Duluth1</strain>
        <tissue evidence="10">Whole animal</tissue>
    </source>
</reference>
<evidence type="ECO:0000256" key="3">
    <source>
        <dbReference type="ARBA" id="ARBA00022723"/>
    </source>
</evidence>
<dbReference type="GO" id="GO:0019829">
    <property type="term" value="F:ATPase-coupled monoatomic cation transmembrane transporter activity"/>
    <property type="evidence" value="ECO:0007669"/>
    <property type="project" value="TreeGrafter"/>
</dbReference>
<keyword evidence="7" id="KW-1278">Translocase</keyword>
<keyword evidence="9" id="KW-0472">Membrane</keyword>
<organism evidence="10 11">
    <name type="scientific">Dreissena polymorpha</name>
    <name type="common">Zebra mussel</name>
    <name type="synonym">Mytilus polymorpha</name>
    <dbReference type="NCBI Taxonomy" id="45954"/>
    <lineage>
        <taxon>Eukaryota</taxon>
        <taxon>Metazoa</taxon>
        <taxon>Spiralia</taxon>
        <taxon>Lophotrochozoa</taxon>
        <taxon>Mollusca</taxon>
        <taxon>Bivalvia</taxon>
        <taxon>Autobranchia</taxon>
        <taxon>Heteroconchia</taxon>
        <taxon>Euheterodonta</taxon>
        <taxon>Imparidentia</taxon>
        <taxon>Neoheterodontei</taxon>
        <taxon>Myida</taxon>
        <taxon>Dreissenoidea</taxon>
        <taxon>Dreissenidae</taxon>
        <taxon>Dreissena</taxon>
    </lineage>
</organism>
<keyword evidence="4" id="KW-0547">Nucleotide-binding</keyword>
<evidence type="ECO:0000256" key="5">
    <source>
        <dbReference type="ARBA" id="ARBA00022840"/>
    </source>
</evidence>
<comment type="subcellular location">
    <subcellularLocation>
        <location evidence="1">Membrane</location>
        <topology evidence="1">Multi-pass membrane protein</topology>
    </subcellularLocation>
</comment>